<proteinExistence type="predicted"/>
<dbReference type="RefSeq" id="WP_072484821.1">
    <property type="nucleotide sequence ID" value="NZ_CP108276.1"/>
</dbReference>
<protein>
    <submittedName>
        <fullName evidence="1">Uncharacterized protein</fullName>
    </submittedName>
</protein>
<organism evidence="1 2">
    <name type="scientific">Streptomyces atratus</name>
    <dbReference type="NCBI Taxonomy" id="1893"/>
    <lineage>
        <taxon>Bacteria</taxon>
        <taxon>Bacillati</taxon>
        <taxon>Actinomycetota</taxon>
        <taxon>Actinomycetes</taxon>
        <taxon>Kitasatosporales</taxon>
        <taxon>Streptomycetaceae</taxon>
        <taxon>Streptomyces</taxon>
    </lineage>
</organism>
<sequence>MLDAYEIMLDAELGKAFDVWSGYLDADTGEDQQVSARLRSTLESARAAAAEGDRSCARALVADMYEDAREAGLRWAPLPARPCEADSQTRDYAKDELRQVLPLELREDLDSVAIYLRVTGRRLQAAPGLDAATRQDIIYITARAGMALDFADLTAARRELERLKALARRWGVER</sequence>
<dbReference type="EMBL" id="FPJO01000004">
    <property type="protein sequence ID" value="SFX60656.1"/>
    <property type="molecule type" value="Genomic_DNA"/>
</dbReference>
<reference evidence="1 2" key="1">
    <citation type="submission" date="2016-11" db="EMBL/GenBank/DDBJ databases">
        <authorList>
            <person name="Jaros S."/>
            <person name="Januszkiewicz K."/>
            <person name="Wedrychowicz H."/>
        </authorList>
    </citation>
    <scope>NUCLEOTIDE SEQUENCE [LARGE SCALE GENOMIC DNA]</scope>
    <source>
        <strain evidence="1 2">OK807</strain>
    </source>
</reference>
<evidence type="ECO:0000313" key="1">
    <source>
        <dbReference type="EMBL" id="SFX60656.1"/>
    </source>
</evidence>
<accession>A0A1K1YFL9</accession>
<dbReference type="AlphaFoldDB" id="A0A1K1YFL9"/>
<dbReference type="OrthoDB" id="4326630at2"/>
<name>A0A1K1YFL9_STRAR</name>
<gene>
    <name evidence="1" type="ORF">SAMN02787144_1004267</name>
</gene>
<dbReference type="Proteomes" id="UP000181909">
    <property type="component" value="Unassembled WGS sequence"/>
</dbReference>
<evidence type="ECO:0000313" key="2">
    <source>
        <dbReference type="Proteomes" id="UP000181909"/>
    </source>
</evidence>